<feature type="domain" description="Phosphoribosylformylglycinamidine synthase N-terminal" evidence="16">
    <location>
        <begin position="553"/>
        <end position="657"/>
    </location>
</feature>
<gene>
    <name evidence="18" type="ORF">FOZ61_003210</name>
</gene>
<dbReference type="InterPro" id="IPR036921">
    <property type="entry name" value="PurM-like_N_sf"/>
</dbReference>
<name>A0A7J6MI70_PEROL</name>
<dbReference type="SUPFAM" id="SSF109736">
    <property type="entry name" value="FGAM synthase PurL, linker domain"/>
    <property type="match status" value="1"/>
</dbReference>
<sequence length="1886" mass="204971">MGLAWLDVLVLVAYLAVRIEADIIQPLERVGERLGVRMKIGSPPQELMLLVDSMGSDTVVVACDSGGQRGSCYKIDASDTAEACRNPAECYADIPNFGDFYDCQPSREMDWHKARRTTHYINLDGPRYFKYEGIEVKELASISSVNESVSIPLRVALDGAEGVSSGVREYGRKLPCHRRPDCEDLPDSENFRSRRLLRFIRCLFLKVSANGDVAGVLGLARATFTCRNDSTVADFCGSGAQLTGVTLDLARSRLIMWAALSPVATTWSEGLQDSGPRLPRYPGFMVYHPTMCGSEMLTPDISSNWLAVASTLHECLIVPAVFLESLLGWASNLHCTSNRTCTAAGPLPTLSFRLYENTGLSPTFHLPLDSLLMEDKKTVCLQSFSSPMTGEFTSTPIILGIRALRATFANITWVGNKVALEPLKPSNEAAASARFGCALIPACTGQQRYDARTNTCIDPVCSAYALMVVDEQSKTCVWATWGSASSPSFEVATRFLSVPYVFGILVVFLSAGDILSQRVEPKRSKVAGVVVHQEEICFNVQVQSLHWYAGTGLTDEEETRLLWLLQETFPCMGSVVTKETTMSTKENHSTEIIEVGPRQQFVTAWCTNAVSICLSAGIASVDRIEKTRRYLIESPSSPEIREKFLAEIHDRMTEMEYPADSGGFCYVEAAEPAAWGEVDVMAEGKQALERFSEANGLGYDSQDVDYYVKLFRDELKRNPTTVECFDLAQGNSEHSRHWFFGGKLVVDGVGVPHTLFQLVKNPYRRVQQREKEGGRPNASTVAFSDNSSAIRGAAGGFTGLLPDLTTGEFSESSLIYDITFTCETHNFPCGVAPFPGAETGTGGRLRDGQSTGRGSLVLAGTAAYCVGALYLEDADREVDWEDRSWKYPSNLAKPVDILIQASNGASDYGNKFGEPVVNGFCRSYAAVVGGERIEWVKPIMMSGGIGSMDCRHRLKQTPPMPGAAIVKLGGPAYRLGVGGGAASSMVAGENQEHLDFNAVQRGDAQMLQRVNRVIRYLVEMGEGNPVLSIHDQGAGGAGNVLKEIGEPTGLEIDMKHMLSGDPSLSALELWIAEYQENDALLLPESKLGLFAELCRREGAPWSKVGSVVTTGRCKVVDKEGKVPVDLPLDKVLCKMPQKTFHLTKPVVVGHRLGRFEEDVRGCLWKVMRLVSVGSKRFLCNKVDRSVTGLVAQQQCVGPFHTPLANAAVTATSMLSLQGSATAIGERPIVGLSGDDSALRAMARLAVAEALTNLVWVKVENMEDVRCSGNWMWAAKLPGEGYKMLKVAEAIDEVMCGIGIAIDGGKDSLSMAAQCPSRDDGPQDQQKETVKAPGEVVVSVYAAVPDVTVKVTPDVKLSPSESVLLFVDLDPTPSLKGTSLAHVMLQSGHVDGEGRISDVDVDQLRHAFLVTQDLITRGLISAGHDRSDGGLLVAACEMIIAGGHSGYLLSIDEANIRVGPDGSPGVMEYLFSEGPGLLLEVATSNVPTVISAYGDKAKCRVLGNGVNGSTSIEVELRSTGGARRQLMKESVGDVRLQWEKTSFKLEELQADINCVRQEREVMASRSSTPPYRLTFAPLPRAPASAQRKIRVAVIREEGSNGDREMAGSFWNAGALPVDVIMSDIATGRVTLQGFAGVAFVGGFSYGDVLDSAKGWAAKATFNTRCRDQLQKFYDEEHTFSLGVCNGCQLMSLLGWVPGKTDKGGLLELSQRPRFVHNRSGRYESRFVSVAVDPASPAIGTWFRGMGGSVLGVWIAHGEGRALFPGRDVYSKVMESHLAPLRYVDDHGAPTSVYPFNPNGSLDGIAGLVTPDGRHLAMMPHPERCSMTWQWPWMPREWKGIRGSPWATMFRNIVEWAESRMTPEFGGSRTVTSGVDDMDLDVEKLKAL</sequence>
<proteinExistence type="inferred from homology"/>
<dbReference type="InterPro" id="IPR010073">
    <property type="entry name" value="PurL_large"/>
</dbReference>
<feature type="signal peptide" evidence="13">
    <location>
        <begin position="1"/>
        <end position="21"/>
    </location>
</feature>
<dbReference type="InterPro" id="IPR036604">
    <property type="entry name" value="PurS-like_sf"/>
</dbReference>
<dbReference type="CDD" id="cd02204">
    <property type="entry name" value="PurL_repeat2"/>
    <property type="match status" value="1"/>
</dbReference>
<dbReference type="NCBIfam" id="NF003672">
    <property type="entry name" value="PRK05297.1"/>
    <property type="match status" value="1"/>
</dbReference>
<dbReference type="Pfam" id="PF13507">
    <property type="entry name" value="GATase_5"/>
    <property type="match status" value="1"/>
</dbReference>
<evidence type="ECO:0000256" key="9">
    <source>
        <dbReference type="ARBA" id="ARBA00022842"/>
    </source>
</evidence>
<evidence type="ECO:0000256" key="8">
    <source>
        <dbReference type="ARBA" id="ARBA00022840"/>
    </source>
</evidence>
<reference evidence="18 19" key="1">
    <citation type="submission" date="2020-04" db="EMBL/GenBank/DDBJ databases">
        <title>Perkinsus olseni comparative genomics.</title>
        <authorList>
            <person name="Bogema D.R."/>
        </authorList>
    </citation>
    <scope>NUCLEOTIDE SEQUENCE [LARGE SCALE GENOMIC DNA]</scope>
    <source>
        <strain evidence="18">ATCC PRA-179</strain>
    </source>
</reference>
<keyword evidence="5" id="KW-0479">Metal-binding</keyword>
<keyword evidence="7" id="KW-0658">Purine biosynthesis</keyword>
<comment type="caution">
    <text evidence="18">The sequence shown here is derived from an EMBL/GenBank/DDBJ whole genome shotgun (WGS) entry which is preliminary data.</text>
</comment>
<evidence type="ECO:0000256" key="5">
    <source>
        <dbReference type="ARBA" id="ARBA00022723"/>
    </source>
</evidence>
<dbReference type="GO" id="GO:0006189">
    <property type="term" value="P:'de novo' IMP biosynthetic process"/>
    <property type="evidence" value="ECO:0007669"/>
    <property type="project" value="UniProtKB-UniPathway"/>
</dbReference>
<dbReference type="FunFam" id="1.10.8.750:FF:000001">
    <property type="entry name" value="Putative phosphoribosylformylglycinamidine synthase"/>
    <property type="match status" value="1"/>
</dbReference>
<keyword evidence="6" id="KW-0547">Nucleotide-binding</keyword>
<dbReference type="UniPathway" id="UPA00074">
    <property type="reaction ID" value="UER00128"/>
</dbReference>
<evidence type="ECO:0000259" key="15">
    <source>
        <dbReference type="Pfam" id="PF18072"/>
    </source>
</evidence>
<dbReference type="InterPro" id="IPR055181">
    <property type="entry name" value="FGAR-AT_PurM_N-like"/>
</dbReference>
<keyword evidence="13" id="KW-0732">Signal</keyword>
<dbReference type="InterPro" id="IPR036676">
    <property type="entry name" value="PurM-like_C_sf"/>
</dbReference>
<dbReference type="Pfam" id="PF22689">
    <property type="entry name" value="FGAR-AT_PurM_N-like"/>
    <property type="match status" value="1"/>
</dbReference>
<dbReference type="PROSITE" id="PS51273">
    <property type="entry name" value="GATASE_TYPE_1"/>
    <property type="match status" value="1"/>
</dbReference>
<evidence type="ECO:0000256" key="13">
    <source>
        <dbReference type="SAM" id="SignalP"/>
    </source>
</evidence>
<feature type="domain" description="Phosphoribosylformylglycinamidine synthase linker" evidence="15">
    <location>
        <begin position="688"/>
        <end position="737"/>
    </location>
</feature>
<feature type="domain" description="PurM-like C-terminal" evidence="14">
    <location>
        <begin position="1383"/>
        <end position="1506"/>
    </location>
</feature>
<accession>A0A7J6MI70</accession>
<keyword evidence="9" id="KW-0460">Magnesium</keyword>
<dbReference type="PANTHER" id="PTHR10099:SF1">
    <property type="entry name" value="PHOSPHORIBOSYLFORMYLGLYCINAMIDINE SYNTHASE"/>
    <property type="match status" value="1"/>
</dbReference>
<dbReference type="PANTHER" id="PTHR10099">
    <property type="entry name" value="PHOSPHORIBOSYLFORMYLGLYCINAMIDINE SYNTHASE"/>
    <property type="match status" value="1"/>
</dbReference>
<feature type="domain" description="PurM-like C-terminal" evidence="14">
    <location>
        <begin position="961"/>
        <end position="1117"/>
    </location>
</feature>
<dbReference type="Pfam" id="PF18072">
    <property type="entry name" value="FGAR-AT_linker"/>
    <property type="match status" value="1"/>
</dbReference>
<dbReference type="GO" id="GO:0005737">
    <property type="term" value="C:cytoplasm"/>
    <property type="evidence" value="ECO:0007669"/>
    <property type="project" value="TreeGrafter"/>
</dbReference>
<dbReference type="SUPFAM" id="SSF52317">
    <property type="entry name" value="Class I glutamine amidotransferase-like"/>
    <property type="match status" value="1"/>
</dbReference>
<dbReference type="EC" id="6.3.5.3" evidence="3"/>
<evidence type="ECO:0000256" key="6">
    <source>
        <dbReference type="ARBA" id="ARBA00022741"/>
    </source>
</evidence>
<dbReference type="InterPro" id="IPR010918">
    <property type="entry name" value="PurM-like_C_dom"/>
</dbReference>
<dbReference type="InterPro" id="IPR040707">
    <property type="entry name" value="FGAR-AT_N"/>
</dbReference>
<organism evidence="18 19">
    <name type="scientific">Perkinsus olseni</name>
    <name type="common">Perkinsus atlanticus</name>
    <dbReference type="NCBI Taxonomy" id="32597"/>
    <lineage>
        <taxon>Eukaryota</taxon>
        <taxon>Sar</taxon>
        <taxon>Alveolata</taxon>
        <taxon>Perkinsozoa</taxon>
        <taxon>Perkinsea</taxon>
        <taxon>Perkinsida</taxon>
        <taxon>Perkinsidae</taxon>
        <taxon>Perkinsus</taxon>
    </lineage>
</organism>
<dbReference type="InterPro" id="IPR029062">
    <property type="entry name" value="Class_I_gatase-like"/>
</dbReference>
<protein>
    <recommendedName>
        <fullName evidence="3">phosphoribosylformylglycinamidine synthase</fullName>
        <ecNumber evidence="3">6.3.5.3</ecNumber>
    </recommendedName>
    <alternativeName>
        <fullName evidence="12">Formylglycinamide ribonucleotide amidotransferase</fullName>
    </alternativeName>
    <alternativeName>
        <fullName evidence="11">Formylglycinamide ribotide amidotransferase</fullName>
    </alternativeName>
</protein>
<dbReference type="SUPFAM" id="SSF55326">
    <property type="entry name" value="PurM N-terminal domain-like"/>
    <property type="match status" value="2"/>
</dbReference>
<dbReference type="SMART" id="SM01211">
    <property type="entry name" value="GATase_5"/>
    <property type="match status" value="1"/>
</dbReference>
<evidence type="ECO:0000313" key="18">
    <source>
        <dbReference type="EMBL" id="KAF4671278.1"/>
    </source>
</evidence>
<dbReference type="InterPro" id="IPR041609">
    <property type="entry name" value="PurL_linker"/>
</dbReference>
<dbReference type="GO" id="GO:0004642">
    <property type="term" value="F:phosphoribosylformylglycinamidine synthase activity"/>
    <property type="evidence" value="ECO:0007669"/>
    <property type="project" value="UniProtKB-EC"/>
</dbReference>
<evidence type="ECO:0000256" key="10">
    <source>
        <dbReference type="ARBA" id="ARBA00022962"/>
    </source>
</evidence>
<evidence type="ECO:0000256" key="12">
    <source>
        <dbReference type="ARBA" id="ARBA00032632"/>
    </source>
</evidence>
<dbReference type="NCBIfam" id="TIGR01735">
    <property type="entry name" value="FGAM_synt"/>
    <property type="match status" value="1"/>
</dbReference>
<comment type="pathway">
    <text evidence="1">Purine metabolism; IMP biosynthesis via de novo pathway; 5-amino-1-(5-phospho-D-ribosyl)imidazole from N(2)-formyl-N(1)-(5-phospho-D-ribosyl)glycinamide: step 1/2.</text>
</comment>
<dbReference type="Proteomes" id="UP000570595">
    <property type="component" value="Unassembled WGS sequence"/>
</dbReference>
<keyword evidence="4" id="KW-0436">Ligase</keyword>
<evidence type="ECO:0000256" key="7">
    <source>
        <dbReference type="ARBA" id="ARBA00022755"/>
    </source>
</evidence>
<keyword evidence="10" id="KW-0315">Glutamine amidotransferase</keyword>
<evidence type="ECO:0000256" key="2">
    <source>
        <dbReference type="ARBA" id="ARBA00008608"/>
    </source>
</evidence>
<dbReference type="Pfam" id="PF18076">
    <property type="entry name" value="FGAR-AT_N"/>
    <property type="match status" value="1"/>
</dbReference>
<feature type="chain" id="PRO_5029826790" description="phosphoribosylformylglycinamidine synthase" evidence="13">
    <location>
        <begin position="22"/>
        <end position="1886"/>
    </location>
</feature>
<dbReference type="Pfam" id="PF02769">
    <property type="entry name" value="AIRS_C"/>
    <property type="match status" value="2"/>
</dbReference>
<dbReference type="Gene3D" id="1.10.8.750">
    <property type="entry name" value="Phosphoribosylformylglycinamidine synthase, linker domain"/>
    <property type="match status" value="1"/>
</dbReference>
<evidence type="ECO:0000313" key="19">
    <source>
        <dbReference type="Proteomes" id="UP000570595"/>
    </source>
</evidence>
<evidence type="ECO:0000256" key="11">
    <source>
        <dbReference type="ARBA" id="ARBA00029823"/>
    </source>
</evidence>
<evidence type="ECO:0000259" key="16">
    <source>
        <dbReference type="Pfam" id="PF18076"/>
    </source>
</evidence>
<dbReference type="EMBL" id="JABAHT010000002">
    <property type="protein sequence ID" value="KAF4671278.1"/>
    <property type="molecule type" value="Genomic_DNA"/>
</dbReference>
<dbReference type="OrthoDB" id="422629at2759"/>
<dbReference type="SUPFAM" id="SSF82697">
    <property type="entry name" value="PurS-like"/>
    <property type="match status" value="1"/>
</dbReference>
<dbReference type="Gene3D" id="3.30.1330.10">
    <property type="entry name" value="PurM-like, N-terminal domain"/>
    <property type="match status" value="2"/>
</dbReference>
<evidence type="ECO:0000256" key="1">
    <source>
        <dbReference type="ARBA" id="ARBA00004920"/>
    </source>
</evidence>
<dbReference type="FunFam" id="3.90.650.10:FF:000024">
    <property type="entry name" value="Phosphoribosylformylglycinamidine synthase"/>
    <property type="match status" value="1"/>
</dbReference>
<dbReference type="GO" id="GO:0046872">
    <property type="term" value="F:metal ion binding"/>
    <property type="evidence" value="ECO:0007669"/>
    <property type="project" value="UniProtKB-KW"/>
</dbReference>
<dbReference type="Gene3D" id="3.40.50.880">
    <property type="match status" value="1"/>
</dbReference>
<feature type="domain" description="FGAR-AT PurM N-terminal-like" evidence="17">
    <location>
        <begin position="1174"/>
        <end position="1341"/>
    </location>
</feature>
<keyword evidence="8" id="KW-0067">ATP-binding</keyword>
<dbReference type="SUPFAM" id="SSF56042">
    <property type="entry name" value="PurM C-terminal domain-like"/>
    <property type="match status" value="2"/>
</dbReference>
<dbReference type="CDD" id="cd01740">
    <property type="entry name" value="GATase1_FGAR_AT"/>
    <property type="match status" value="1"/>
</dbReference>
<dbReference type="Gene3D" id="3.90.650.10">
    <property type="entry name" value="PurM-like C-terminal domain"/>
    <property type="match status" value="2"/>
</dbReference>
<evidence type="ECO:0000259" key="17">
    <source>
        <dbReference type="Pfam" id="PF22689"/>
    </source>
</evidence>
<comment type="similarity">
    <text evidence="2">In the N-terminal section; belongs to the FGAMS family.</text>
</comment>
<dbReference type="GO" id="GO:0005524">
    <property type="term" value="F:ATP binding"/>
    <property type="evidence" value="ECO:0007669"/>
    <property type="project" value="UniProtKB-KW"/>
</dbReference>
<evidence type="ECO:0000259" key="14">
    <source>
        <dbReference type="Pfam" id="PF02769"/>
    </source>
</evidence>
<evidence type="ECO:0000256" key="4">
    <source>
        <dbReference type="ARBA" id="ARBA00022598"/>
    </source>
</evidence>
<evidence type="ECO:0000256" key="3">
    <source>
        <dbReference type="ARBA" id="ARBA00012747"/>
    </source>
</evidence>